<name>A0ABU1G6I0_9GAMM</name>
<evidence type="ECO:0000313" key="2">
    <source>
        <dbReference type="Proteomes" id="UP001264519"/>
    </source>
</evidence>
<sequence length="138" mass="15745">MSRNPFKVPQDSALNHPEVRPVFERLLGARIQPEESEMKAVSPTNVRPEDSVAALAAEMCRGDAFPLYLDQRQRQKFGKTERECPDGTHDGLQARDWLCQACGVRTSSELDTNPQAAEIFLRIYNRFSRWQARQLGKI</sequence>
<evidence type="ECO:0000313" key="1">
    <source>
        <dbReference type="EMBL" id="MDR5868128.1"/>
    </source>
</evidence>
<comment type="caution">
    <text evidence="1">The sequence shown here is derived from an EMBL/GenBank/DDBJ whole genome shotgun (WGS) entry which is preliminary data.</text>
</comment>
<proteinExistence type="predicted"/>
<reference evidence="1 2" key="1">
    <citation type="submission" date="2023-04" db="EMBL/GenBank/DDBJ databases">
        <title>A long-awaited taxogenomic arrangement of the family Halomonadaceae.</title>
        <authorList>
            <person name="De La Haba R."/>
            <person name="Chuvochina M."/>
            <person name="Wittouck S."/>
            <person name="Arahal D.R."/>
            <person name="Sanchez-Porro C."/>
            <person name="Hugenholtz P."/>
            <person name="Ventosa A."/>
        </authorList>
    </citation>
    <scope>NUCLEOTIDE SEQUENCE [LARGE SCALE GENOMIC DNA]</scope>
    <source>
        <strain evidence="1 2">DSM 23530</strain>
    </source>
</reference>
<accession>A0ABU1G6I0</accession>
<dbReference type="Proteomes" id="UP001264519">
    <property type="component" value="Unassembled WGS sequence"/>
</dbReference>
<keyword evidence="2" id="KW-1185">Reference proteome</keyword>
<gene>
    <name evidence="1" type="ORF">QC818_15155</name>
</gene>
<organism evidence="1 2">
    <name type="scientific">Halomonas koreensis</name>
    <dbReference type="NCBI Taxonomy" id="245385"/>
    <lineage>
        <taxon>Bacteria</taxon>
        <taxon>Pseudomonadati</taxon>
        <taxon>Pseudomonadota</taxon>
        <taxon>Gammaproteobacteria</taxon>
        <taxon>Oceanospirillales</taxon>
        <taxon>Halomonadaceae</taxon>
        <taxon>Halomonas</taxon>
    </lineage>
</organism>
<protein>
    <submittedName>
        <fullName evidence="1">Uncharacterized protein</fullName>
    </submittedName>
</protein>
<dbReference type="EMBL" id="JARWAK010000014">
    <property type="protein sequence ID" value="MDR5868128.1"/>
    <property type="molecule type" value="Genomic_DNA"/>
</dbReference>
<dbReference type="RefSeq" id="WP_309653704.1">
    <property type="nucleotide sequence ID" value="NZ_JARWAK010000014.1"/>
</dbReference>